<dbReference type="Proteomes" id="UP000053097">
    <property type="component" value="Unassembled WGS sequence"/>
</dbReference>
<name>A0A026WC23_OOCBI</name>
<evidence type="ECO:0000313" key="2">
    <source>
        <dbReference type="Proteomes" id="UP000053097"/>
    </source>
</evidence>
<proteinExistence type="predicted"/>
<protein>
    <submittedName>
        <fullName evidence="1">Uncharacterized protein</fullName>
    </submittedName>
</protein>
<organism evidence="1 2">
    <name type="scientific">Ooceraea biroi</name>
    <name type="common">Clonal raider ant</name>
    <name type="synonym">Cerapachys biroi</name>
    <dbReference type="NCBI Taxonomy" id="2015173"/>
    <lineage>
        <taxon>Eukaryota</taxon>
        <taxon>Metazoa</taxon>
        <taxon>Ecdysozoa</taxon>
        <taxon>Arthropoda</taxon>
        <taxon>Hexapoda</taxon>
        <taxon>Insecta</taxon>
        <taxon>Pterygota</taxon>
        <taxon>Neoptera</taxon>
        <taxon>Endopterygota</taxon>
        <taxon>Hymenoptera</taxon>
        <taxon>Apocrita</taxon>
        <taxon>Aculeata</taxon>
        <taxon>Formicoidea</taxon>
        <taxon>Formicidae</taxon>
        <taxon>Dorylinae</taxon>
        <taxon>Ooceraea</taxon>
    </lineage>
</organism>
<keyword evidence="2" id="KW-1185">Reference proteome</keyword>
<gene>
    <name evidence="1" type="ORF">X777_08077</name>
</gene>
<reference evidence="1 2" key="1">
    <citation type="journal article" date="2014" name="Curr. Biol.">
        <title>The genome of the clonal raider ant Cerapachys biroi.</title>
        <authorList>
            <person name="Oxley P.R."/>
            <person name="Ji L."/>
            <person name="Fetter-Pruneda I."/>
            <person name="McKenzie S.K."/>
            <person name="Li C."/>
            <person name="Hu H."/>
            <person name="Zhang G."/>
            <person name="Kronauer D.J."/>
        </authorList>
    </citation>
    <scope>NUCLEOTIDE SEQUENCE [LARGE SCALE GENOMIC DNA]</scope>
</reference>
<accession>A0A026WC23</accession>
<evidence type="ECO:0000313" key="1">
    <source>
        <dbReference type="EMBL" id="EZA52594.1"/>
    </source>
</evidence>
<dbReference type="EMBL" id="KK107323">
    <property type="protein sequence ID" value="EZA52594.1"/>
    <property type="molecule type" value="Genomic_DNA"/>
</dbReference>
<sequence>MRKLSKRKSQTKTTRFFAPGTVLFYKPDTGYFRPFNLARRKTIRKRSHRQLSQRMQTVQLITGITGSLTSICKK</sequence>
<dbReference type="AlphaFoldDB" id="A0A026WC23"/>